<sequence>MYVMANRNSIRAVLVTTCVISLAFSLAQGALDIVLPDDAFHIPSKDLDLFGHGGMLFLFVTSLIFATIYLIIFLLPCTRARDYLALPAKRSFYAYVATLCLLDGLQAVGAGLLNWNVEQGLCLLDATSGLYFTFYTPLVYVTFLREFFSISQPTILFSYKTQVDDALEDEHYSLPQQQSLTSLKTESDFICPNHCLFENTQFAANNNASINLCGVQSPDSITGYSIESSSSIEFSGRGEFGGLVARNN</sequence>
<evidence type="ECO:0000256" key="5">
    <source>
        <dbReference type="ARBA" id="ARBA00023136"/>
    </source>
</evidence>
<reference evidence="7" key="1">
    <citation type="submission" date="2020-05" db="UniProtKB">
        <authorList>
            <consortium name="EnsemblMetazoa"/>
        </authorList>
    </citation>
    <scope>IDENTIFICATION</scope>
    <source>
        <strain evidence="7">Jacobina</strain>
    </source>
</reference>
<evidence type="ECO:0000313" key="7">
    <source>
        <dbReference type="EnsemblMetazoa" id="LLOJ007124-PA"/>
    </source>
</evidence>
<name>A0A1B0CQH5_LUTLO</name>
<evidence type="ECO:0000256" key="2">
    <source>
        <dbReference type="ARBA" id="ARBA00010125"/>
    </source>
</evidence>
<dbReference type="Proteomes" id="UP000092461">
    <property type="component" value="Unassembled WGS sequence"/>
</dbReference>
<dbReference type="EMBL" id="AJWK01023564">
    <property type="status" value="NOT_ANNOTATED_CDS"/>
    <property type="molecule type" value="Genomic_DNA"/>
</dbReference>
<dbReference type="InterPro" id="IPR018781">
    <property type="entry name" value="TPRA1/CAND2/CAND8"/>
</dbReference>
<evidence type="ECO:0000256" key="4">
    <source>
        <dbReference type="ARBA" id="ARBA00022989"/>
    </source>
</evidence>
<organism evidence="7 8">
    <name type="scientific">Lutzomyia longipalpis</name>
    <name type="common">Sand fly</name>
    <dbReference type="NCBI Taxonomy" id="7200"/>
    <lineage>
        <taxon>Eukaryota</taxon>
        <taxon>Metazoa</taxon>
        <taxon>Ecdysozoa</taxon>
        <taxon>Arthropoda</taxon>
        <taxon>Hexapoda</taxon>
        <taxon>Insecta</taxon>
        <taxon>Pterygota</taxon>
        <taxon>Neoptera</taxon>
        <taxon>Endopterygota</taxon>
        <taxon>Diptera</taxon>
        <taxon>Nematocera</taxon>
        <taxon>Psychodoidea</taxon>
        <taxon>Psychodidae</taxon>
        <taxon>Lutzomyia</taxon>
        <taxon>Lutzomyia</taxon>
    </lineage>
</organism>
<feature type="transmembrane region" description="Helical" evidence="6">
    <location>
        <begin position="129"/>
        <end position="148"/>
    </location>
</feature>
<keyword evidence="8" id="KW-1185">Reference proteome</keyword>
<protein>
    <submittedName>
        <fullName evidence="7">Uncharacterized protein</fullName>
    </submittedName>
</protein>
<dbReference type="VEuPathDB" id="VectorBase:LLONM1_001300"/>
<keyword evidence="3 6" id="KW-0812">Transmembrane</keyword>
<feature type="transmembrane region" description="Helical" evidence="6">
    <location>
        <begin position="92"/>
        <end position="117"/>
    </location>
</feature>
<dbReference type="EMBL" id="AJWK01023565">
    <property type="status" value="NOT_ANNOTATED_CDS"/>
    <property type="molecule type" value="Genomic_DNA"/>
</dbReference>
<comment type="similarity">
    <text evidence="2">Belongs to the UPF0359 family.</text>
</comment>
<keyword evidence="5 6" id="KW-0472">Membrane</keyword>
<feature type="transmembrane region" description="Helical" evidence="6">
    <location>
        <begin position="53"/>
        <end position="72"/>
    </location>
</feature>
<evidence type="ECO:0000256" key="6">
    <source>
        <dbReference type="SAM" id="Phobius"/>
    </source>
</evidence>
<dbReference type="VEuPathDB" id="VectorBase:LLOJ007124"/>
<evidence type="ECO:0000256" key="3">
    <source>
        <dbReference type="ARBA" id="ARBA00022692"/>
    </source>
</evidence>
<dbReference type="PANTHER" id="PTHR15876">
    <property type="entry name" value="TRANSMEMBRANE PROTEIN ADIPOCYTE-ASSOCIATED 1"/>
    <property type="match status" value="1"/>
</dbReference>
<comment type="subcellular location">
    <subcellularLocation>
        <location evidence="1">Membrane</location>
        <topology evidence="1">Multi-pass membrane protein</topology>
    </subcellularLocation>
</comment>
<accession>A0A1B0CQH5</accession>
<dbReference type="GO" id="GO:0004930">
    <property type="term" value="F:G protein-coupled receptor activity"/>
    <property type="evidence" value="ECO:0007669"/>
    <property type="project" value="TreeGrafter"/>
</dbReference>
<keyword evidence="4 6" id="KW-1133">Transmembrane helix</keyword>
<dbReference type="GO" id="GO:0005886">
    <property type="term" value="C:plasma membrane"/>
    <property type="evidence" value="ECO:0007669"/>
    <property type="project" value="TreeGrafter"/>
</dbReference>
<proteinExistence type="inferred from homology"/>
<evidence type="ECO:0000256" key="1">
    <source>
        <dbReference type="ARBA" id="ARBA00004141"/>
    </source>
</evidence>
<evidence type="ECO:0000313" key="8">
    <source>
        <dbReference type="Proteomes" id="UP000092461"/>
    </source>
</evidence>
<dbReference type="AlphaFoldDB" id="A0A1B0CQH5"/>
<dbReference type="EnsemblMetazoa" id="LLOJ007124-RA">
    <property type="protein sequence ID" value="LLOJ007124-PA"/>
    <property type="gene ID" value="LLOJ007124"/>
</dbReference>
<dbReference type="PANTHER" id="PTHR15876:SF8">
    <property type="entry name" value="TRANSMEMBRANE PROTEIN ADIPOCYTE-ASSOCIATED 1"/>
    <property type="match status" value="1"/>
</dbReference>
<dbReference type="Pfam" id="PF10160">
    <property type="entry name" value="Tmemb_40"/>
    <property type="match status" value="1"/>
</dbReference>